<dbReference type="AlphaFoldDB" id="A0A3B1C6G9"/>
<protein>
    <recommendedName>
        <fullName evidence="1">Transposase IS110-like N-terminal domain-containing protein</fullName>
    </recommendedName>
</protein>
<organism evidence="2">
    <name type="scientific">hydrothermal vent metagenome</name>
    <dbReference type="NCBI Taxonomy" id="652676"/>
    <lineage>
        <taxon>unclassified sequences</taxon>
        <taxon>metagenomes</taxon>
        <taxon>ecological metagenomes</taxon>
    </lineage>
</organism>
<feature type="non-terminal residue" evidence="2">
    <location>
        <position position="136"/>
    </location>
</feature>
<evidence type="ECO:0000313" key="2">
    <source>
        <dbReference type="EMBL" id="VAX25749.1"/>
    </source>
</evidence>
<dbReference type="EMBL" id="UOGD01000309">
    <property type="protein sequence ID" value="VAX25749.1"/>
    <property type="molecule type" value="Genomic_DNA"/>
</dbReference>
<dbReference type="PANTHER" id="PTHR33055:SF15">
    <property type="entry name" value="TRANSPOSASE-RELATED"/>
    <property type="match status" value="1"/>
</dbReference>
<dbReference type="GO" id="GO:0006313">
    <property type="term" value="P:DNA transposition"/>
    <property type="evidence" value="ECO:0007669"/>
    <property type="project" value="InterPro"/>
</dbReference>
<dbReference type="GO" id="GO:0004803">
    <property type="term" value="F:transposase activity"/>
    <property type="evidence" value="ECO:0007669"/>
    <property type="project" value="InterPro"/>
</dbReference>
<dbReference type="InterPro" id="IPR002525">
    <property type="entry name" value="Transp_IS110-like_N"/>
</dbReference>
<reference evidence="2" key="1">
    <citation type="submission" date="2018-06" db="EMBL/GenBank/DDBJ databases">
        <authorList>
            <person name="Zhirakovskaya E."/>
        </authorList>
    </citation>
    <scope>NUCLEOTIDE SEQUENCE</scope>
</reference>
<proteinExistence type="predicted"/>
<name>A0A3B1C6G9_9ZZZZ</name>
<dbReference type="InterPro" id="IPR047650">
    <property type="entry name" value="Transpos_IS110"/>
</dbReference>
<dbReference type="Pfam" id="PF01548">
    <property type="entry name" value="DEDD_Tnp_IS110"/>
    <property type="match status" value="1"/>
</dbReference>
<evidence type="ECO:0000259" key="1">
    <source>
        <dbReference type="Pfam" id="PF01548"/>
    </source>
</evidence>
<gene>
    <name evidence="2" type="ORF">MNBD_IGNAVI01-1257</name>
</gene>
<sequence length="136" mass="15556">MKKNTKLNFAGQKLYVGIDVHKNSWNVTIILNGMQIKRLSMNPEPKELSNYLMKHYPAGEYYSVYEAGFSGFWADRELRSLGINNIVVNPADVPTKSKERRRKTDRIDSGKLARELSVGHLEGIYIPEEKAEALRT</sequence>
<dbReference type="GO" id="GO:0003677">
    <property type="term" value="F:DNA binding"/>
    <property type="evidence" value="ECO:0007669"/>
    <property type="project" value="InterPro"/>
</dbReference>
<accession>A0A3B1C6G9</accession>
<dbReference type="PANTHER" id="PTHR33055">
    <property type="entry name" value="TRANSPOSASE FOR INSERTION SEQUENCE ELEMENT IS1111A"/>
    <property type="match status" value="1"/>
</dbReference>
<feature type="domain" description="Transposase IS110-like N-terminal" evidence="1">
    <location>
        <begin position="16"/>
        <end position="136"/>
    </location>
</feature>